<evidence type="ECO:0000313" key="3">
    <source>
        <dbReference type="EMBL" id="MFD5097826.1"/>
    </source>
</evidence>
<evidence type="ECO:0008006" key="5">
    <source>
        <dbReference type="Google" id="ProtNLM"/>
    </source>
</evidence>
<organism evidence="3 4">
    <name type="scientific">Streptomyces albidochromogenes</name>
    <dbReference type="NCBI Taxonomy" id="329524"/>
    <lineage>
        <taxon>Bacteria</taxon>
        <taxon>Bacillati</taxon>
        <taxon>Actinomycetota</taxon>
        <taxon>Actinomycetes</taxon>
        <taxon>Kitasatosporales</taxon>
        <taxon>Streptomycetaceae</taxon>
        <taxon>Streptomyces</taxon>
    </lineage>
</organism>
<feature type="transmembrane region" description="Helical" evidence="2">
    <location>
        <begin position="291"/>
        <end position="312"/>
    </location>
</feature>
<dbReference type="EMBL" id="JBHXIJ010000007">
    <property type="protein sequence ID" value="MFD5097826.1"/>
    <property type="molecule type" value="Genomic_DNA"/>
</dbReference>
<feature type="region of interest" description="Disordered" evidence="1">
    <location>
        <begin position="79"/>
        <end position="151"/>
    </location>
</feature>
<protein>
    <recommendedName>
        <fullName evidence="5">Integral membrane protein</fullName>
    </recommendedName>
</protein>
<feature type="transmembrane region" description="Helical" evidence="2">
    <location>
        <begin position="250"/>
        <end position="279"/>
    </location>
</feature>
<name>A0ABW6FGE3_9ACTN</name>
<feature type="transmembrane region" description="Helical" evidence="2">
    <location>
        <begin position="332"/>
        <end position="350"/>
    </location>
</feature>
<reference evidence="3 4" key="1">
    <citation type="submission" date="2024-09" db="EMBL/GenBank/DDBJ databases">
        <title>The Natural Products Discovery Center: Release of the First 8490 Sequenced Strains for Exploring Actinobacteria Biosynthetic Diversity.</title>
        <authorList>
            <person name="Kalkreuter E."/>
            <person name="Kautsar S.A."/>
            <person name="Yang D."/>
            <person name="Bader C.D."/>
            <person name="Teijaro C.N."/>
            <person name="Fluegel L."/>
            <person name="Davis C.M."/>
            <person name="Simpson J.R."/>
            <person name="Lauterbach L."/>
            <person name="Steele A.D."/>
            <person name="Gui C."/>
            <person name="Meng S."/>
            <person name="Li G."/>
            <person name="Viehrig K."/>
            <person name="Ye F."/>
            <person name="Su P."/>
            <person name="Kiefer A.F."/>
            <person name="Nichols A."/>
            <person name="Cepeda A.J."/>
            <person name="Yan W."/>
            <person name="Fan B."/>
            <person name="Jiang Y."/>
            <person name="Adhikari A."/>
            <person name="Zheng C.-J."/>
            <person name="Schuster L."/>
            <person name="Cowan T.M."/>
            <person name="Smanski M.J."/>
            <person name="Chevrette M.G."/>
            <person name="De Carvalho L.P.S."/>
            <person name="Shen B."/>
        </authorList>
    </citation>
    <scope>NUCLEOTIDE SEQUENCE [LARGE SCALE GENOMIC DNA]</scope>
    <source>
        <strain evidence="3 4">NPDC058348</strain>
    </source>
</reference>
<feature type="compositionally biased region" description="Basic and acidic residues" evidence="1">
    <location>
        <begin position="186"/>
        <end position="197"/>
    </location>
</feature>
<evidence type="ECO:0000256" key="2">
    <source>
        <dbReference type="SAM" id="Phobius"/>
    </source>
</evidence>
<feature type="region of interest" description="Disordered" evidence="1">
    <location>
        <begin position="183"/>
        <end position="211"/>
    </location>
</feature>
<dbReference type="RefSeq" id="WP_386707729.1">
    <property type="nucleotide sequence ID" value="NZ_JBHXIJ010000007.1"/>
</dbReference>
<evidence type="ECO:0000313" key="4">
    <source>
        <dbReference type="Proteomes" id="UP001598448"/>
    </source>
</evidence>
<sequence>MGIESDQLVYDYLSRVGDLAQQHKLPSAARMRLVAGLRDEIDRQRSAFGTPDSPAAVRRILGRIGSPDELVARAASGGAVPAAGSGAGAAPQKEAAPARGAVVPEQRDPSKKRGGWIPRPRARDSGAGVVEPSVPSPPHLAGTDELGPQGGEPDWWRVEPGPFGLGVDVPGFVGGVEIPEILRPPPAKEDEAADDRAGAAGADGGQAPVEAAASPRRRLARLVRLVRLVRRTAPAAVTAPPEPDRPPVGVLLPAAAALLVAGAVLGNWLALGGGWLLAYASRRMSRAEAKWAVLGLPGLVAAGGLVWLWGRAEGRWGEPIARGATGEAVTDMWPVVVRAAAVASALYLVWRARRR</sequence>
<accession>A0ABW6FGE3</accession>
<feature type="compositionally biased region" description="Low complexity" evidence="1">
    <location>
        <begin position="79"/>
        <end position="101"/>
    </location>
</feature>
<keyword evidence="2" id="KW-0472">Membrane</keyword>
<evidence type="ECO:0000256" key="1">
    <source>
        <dbReference type="SAM" id="MobiDB-lite"/>
    </source>
</evidence>
<comment type="caution">
    <text evidence="3">The sequence shown here is derived from an EMBL/GenBank/DDBJ whole genome shotgun (WGS) entry which is preliminary data.</text>
</comment>
<gene>
    <name evidence="3" type="ORF">ACFWJN_02400</name>
</gene>
<keyword evidence="4" id="KW-1185">Reference proteome</keyword>
<keyword evidence="2" id="KW-1133">Transmembrane helix</keyword>
<proteinExistence type="predicted"/>
<dbReference type="Proteomes" id="UP001598448">
    <property type="component" value="Unassembled WGS sequence"/>
</dbReference>
<keyword evidence="2" id="KW-0812">Transmembrane</keyword>